<organism evidence="1 2">
    <name type="scientific">Amblyomma americanum</name>
    <name type="common">Lone star tick</name>
    <dbReference type="NCBI Taxonomy" id="6943"/>
    <lineage>
        <taxon>Eukaryota</taxon>
        <taxon>Metazoa</taxon>
        <taxon>Ecdysozoa</taxon>
        <taxon>Arthropoda</taxon>
        <taxon>Chelicerata</taxon>
        <taxon>Arachnida</taxon>
        <taxon>Acari</taxon>
        <taxon>Parasitiformes</taxon>
        <taxon>Ixodida</taxon>
        <taxon>Ixodoidea</taxon>
        <taxon>Ixodidae</taxon>
        <taxon>Amblyomminae</taxon>
        <taxon>Amblyomma</taxon>
    </lineage>
</organism>
<dbReference type="EMBL" id="JARKHS020029862">
    <property type="protein sequence ID" value="KAK8762707.1"/>
    <property type="molecule type" value="Genomic_DNA"/>
</dbReference>
<evidence type="ECO:0000313" key="2">
    <source>
        <dbReference type="Proteomes" id="UP001321473"/>
    </source>
</evidence>
<sequence>MKFAEGSDHDVIFEEDKCKFKLDGFYLTLSDNQEAWGPNCKLYICDLTSRMVNVLGCPPPDGEENKVKIPGVWPDCCKTRTS</sequence>
<reference evidence="1 2" key="1">
    <citation type="journal article" date="2023" name="Arcadia Sci">
        <title>De novo assembly of a long-read Amblyomma americanum tick genome.</title>
        <authorList>
            <person name="Chou S."/>
            <person name="Poskanzer K.E."/>
            <person name="Rollins M."/>
            <person name="Thuy-Boun P.S."/>
        </authorList>
    </citation>
    <scope>NUCLEOTIDE SEQUENCE [LARGE SCALE GENOMIC DNA]</scope>
    <source>
        <strain evidence="1">F_SG_1</strain>
        <tissue evidence="1">Salivary glands</tissue>
    </source>
</reference>
<proteinExistence type="predicted"/>
<gene>
    <name evidence="1" type="ORF">V5799_026026</name>
</gene>
<evidence type="ECO:0008006" key="3">
    <source>
        <dbReference type="Google" id="ProtNLM"/>
    </source>
</evidence>
<dbReference type="Proteomes" id="UP001321473">
    <property type="component" value="Unassembled WGS sequence"/>
</dbReference>
<accession>A0AAQ4DJR7</accession>
<keyword evidence="2" id="KW-1185">Reference proteome</keyword>
<name>A0AAQ4DJR7_AMBAM</name>
<evidence type="ECO:0000313" key="1">
    <source>
        <dbReference type="EMBL" id="KAK8762707.1"/>
    </source>
</evidence>
<dbReference type="AlphaFoldDB" id="A0AAQ4DJR7"/>
<protein>
    <recommendedName>
        <fullName evidence="3">8.9 kDa family member</fullName>
    </recommendedName>
</protein>
<comment type="caution">
    <text evidence="1">The sequence shown here is derived from an EMBL/GenBank/DDBJ whole genome shotgun (WGS) entry which is preliminary data.</text>
</comment>